<dbReference type="PANTHER" id="PTHR44196">
    <property type="entry name" value="DEHYDROGENASE/REDUCTASE SDR FAMILY MEMBER 7B"/>
    <property type="match status" value="1"/>
</dbReference>
<dbReference type="SMART" id="SM00822">
    <property type="entry name" value="PKS_KR"/>
    <property type="match status" value="1"/>
</dbReference>
<dbReference type="Proteomes" id="UP000199161">
    <property type="component" value="Unassembled WGS sequence"/>
</dbReference>
<keyword evidence="2" id="KW-0560">Oxidoreductase</keyword>
<dbReference type="SUPFAM" id="SSF51735">
    <property type="entry name" value="NAD(P)-binding Rossmann-fold domains"/>
    <property type="match status" value="1"/>
</dbReference>
<evidence type="ECO:0000256" key="3">
    <source>
        <dbReference type="RuleBase" id="RU000363"/>
    </source>
</evidence>
<proteinExistence type="inferred from homology"/>
<dbReference type="Gene3D" id="3.40.50.720">
    <property type="entry name" value="NAD(P)-binding Rossmann-like Domain"/>
    <property type="match status" value="1"/>
</dbReference>
<evidence type="ECO:0000256" key="2">
    <source>
        <dbReference type="ARBA" id="ARBA00023002"/>
    </source>
</evidence>
<name>A0A1I1EAY0_NATHA</name>
<dbReference type="GO" id="GO:0016020">
    <property type="term" value="C:membrane"/>
    <property type="evidence" value="ECO:0007669"/>
    <property type="project" value="TreeGrafter"/>
</dbReference>
<reference evidence="6" key="1">
    <citation type="submission" date="2016-10" db="EMBL/GenBank/DDBJ databases">
        <authorList>
            <person name="Varghese N."/>
            <person name="Submissions S."/>
        </authorList>
    </citation>
    <scope>NUCLEOTIDE SEQUENCE [LARGE SCALE GENOMIC DNA]</scope>
    <source>
        <strain evidence="6">DSM 13078</strain>
    </source>
</reference>
<dbReference type="InterPro" id="IPR002347">
    <property type="entry name" value="SDR_fam"/>
</dbReference>
<feature type="domain" description="Ketoreductase" evidence="4">
    <location>
        <begin position="12"/>
        <end position="196"/>
    </location>
</feature>
<dbReference type="EMBL" id="FOKW01000002">
    <property type="protein sequence ID" value="SFB82170.1"/>
    <property type="molecule type" value="Genomic_DNA"/>
</dbReference>
<keyword evidence="6" id="KW-1185">Reference proteome</keyword>
<dbReference type="Pfam" id="PF00106">
    <property type="entry name" value="adh_short"/>
    <property type="match status" value="1"/>
</dbReference>
<accession>A0A1I1EAY0</accession>
<dbReference type="OrthoDB" id="161871at2157"/>
<dbReference type="PRINTS" id="PR00080">
    <property type="entry name" value="SDRFAMILY"/>
</dbReference>
<evidence type="ECO:0000259" key="4">
    <source>
        <dbReference type="SMART" id="SM00822"/>
    </source>
</evidence>
<dbReference type="PRINTS" id="PR00081">
    <property type="entry name" value="GDHRDH"/>
</dbReference>
<dbReference type="GO" id="GO:0016491">
    <property type="term" value="F:oxidoreductase activity"/>
    <property type="evidence" value="ECO:0007669"/>
    <property type="project" value="UniProtKB-KW"/>
</dbReference>
<evidence type="ECO:0000313" key="5">
    <source>
        <dbReference type="EMBL" id="SFB82170.1"/>
    </source>
</evidence>
<dbReference type="AlphaFoldDB" id="A0A1I1EAY0"/>
<protein>
    <recommendedName>
        <fullName evidence="4">Ketoreductase domain-containing protein</fullName>
    </recommendedName>
</protein>
<evidence type="ECO:0000256" key="1">
    <source>
        <dbReference type="ARBA" id="ARBA00006484"/>
    </source>
</evidence>
<dbReference type="FunFam" id="3.40.50.720:FF:000084">
    <property type="entry name" value="Short-chain dehydrogenase reductase"/>
    <property type="match status" value="1"/>
</dbReference>
<sequence>MTRPSDGTLERSVAIVTGASSGIGAATCRRLAAAGANVVLAARSEDRLTELATELEAEHGVETLVVPTNVREEDEVDALIDETVATFGGIDVLVNNAGLSRGSDVAEMTTEEYETMQETNVDGVFYATRAAIPHVRERDGHLIFVGSFAGQYPRSFNPVYAASKWWVRGFAKSVAAQVGDDDVGVTIVNPAEVRSEFETTDGKTFAEHFETGEASEPEEVADAIVFAASQEGSSVSELDINRRDKFADGF</sequence>
<dbReference type="CDD" id="cd05233">
    <property type="entry name" value="SDR_c"/>
    <property type="match status" value="1"/>
</dbReference>
<organism evidence="5 6">
    <name type="scientific">Natronobacterium haloterrestre</name>
    <name type="common">Halobiforma haloterrestris</name>
    <dbReference type="NCBI Taxonomy" id="148448"/>
    <lineage>
        <taxon>Archaea</taxon>
        <taxon>Methanobacteriati</taxon>
        <taxon>Methanobacteriota</taxon>
        <taxon>Stenosarchaea group</taxon>
        <taxon>Halobacteria</taxon>
        <taxon>Halobacteriales</taxon>
        <taxon>Natrialbaceae</taxon>
        <taxon>Natronobacterium</taxon>
    </lineage>
</organism>
<dbReference type="InterPro" id="IPR057326">
    <property type="entry name" value="KR_dom"/>
</dbReference>
<evidence type="ECO:0000313" key="6">
    <source>
        <dbReference type="Proteomes" id="UP000199161"/>
    </source>
</evidence>
<dbReference type="RefSeq" id="WP_089785927.1">
    <property type="nucleotide sequence ID" value="NZ_FOKW01000002.1"/>
</dbReference>
<gene>
    <name evidence="5" type="ORF">SAMN05444422_102208</name>
</gene>
<dbReference type="InterPro" id="IPR036291">
    <property type="entry name" value="NAD(P)-bd_dom_sf"/>
</dbReference>
<dbReference type="PANTHER" id="PTHR44196:SF1">
    <property type="entry name" value="DEHYDROGENASE_REDUCTASE SDR FAMILY MEMBER 7B"/>
    <property type="match status" value="1"/>
</dbReference>
<comment type="similarity">
    <text evidence="1 3">Belongs to the short-chain dehydrogenases/reductases (SDR) family.</text>
</comment>